<dbReference type="EMBL" id="BGPR01014707">
    <property type="protein sequence ID" value="GBN66340.1"/>
    <property type="molecule type" value="Genomic_DNA"/>
</dbReference>
<name>A0A4Y2QSV7_ARAVE</name>
<protein>
    <submittedName>
        <fullName evidence="1">Uncharacterized protein</fullName>
    </submittedName>
</protein>
<evidence type="ECO:0000313" key="2">
    <source>
        <dbReference type="Proteomes" id="UP000499080"/>
    </source>
</evidence>
<reference evidence="1 2" key="1">
    <citation type="journal article" date="2019" name="Sci. Rep.">
        <title>Orb-weaving spider Araneus ventricosus genome elucidates the spidroin gene catalogue.</title>
        <authorList>
            <person name="Kono N."/>
            <person name="Nakamura H."/>
            <person name="Ohtoshi R."/>
            <person name="Moran D.A.P."/>
            <person name="Shinohara A."/>
            <person name="Yoshida Y."/>
            <person name="Fujiwara M."/>
            <person name="Mori M."/>
            <person name="Tomita M."/>
            <person name="Arakawa K."/>
        </authorList>
    </citation>
    <scope>NUCLEOTIDE SEQUENCE [LARGE SCALE GENOMIC DNA]</scope>
</reference>
<sequence>MRRLQIHALLTPQYTLEFGARMAPCRLGRESRFPATSVLWLEREFYRGKYEMTDSSPVSTPSLAHEFGDFCDEIGDLKGAGIFSISLLGENIRHECARSFHVMSRPTG</sequence>
<dbReference type="AlphaFoldDB" id="A0A4Y2QSV7"/>
<organism evidence="1 2">
    <name type="scientific">Araneus ventricosus</name>
    <name type="common">Orbweaver spider</name>
    <name type="synonym">Epeira ventricosa</name>
    <dbReference type="NCBI Taxonomy" id="182803"/>
    <lineage>
        <taxon>Eukaryota</taxon>
        <taxon>Metazoa</taxon>
        <taxon>Ecdysozoa</taxon>
        <taxon>Arthropoda</taxon>
        <taxon>Chelicerata</taxon>
        <taxon>Arachnida</taxon>
        <taxon>Araneae</taxon>
        <taxon>Araneomorphae</taxon>
        <taxon>Entelegynae</taxon>
        <taxon>Araneoidea</taxon>
        <taxon>Araneidae</taxon>
        <taxon>Araneus</taxon>
    </lineage>
</organism>
<keyword evidence="2" id="KW-1185">Reference proteome</keyword>
<proteinExistence type="predicted"/>
<dbReference type="OrthoDB" id="5326588at2759"/>
<evidence type="ECO:0000313" key="1">
    <source>
        <dbReference type="EMBL" id="GBN66340.1"/>
    </source>
</evidence>
<dbReference type="Proteomes" id="UP000499080">
    <property type="component" value="Unassembled WGS sequence"/>
</dbReference>
<gene>
    <name evidence="1" type="ORF">AVEN_39167_1</name>
</gene>
<accession>A0A4Y2QSV7</accession>
<comment type="caution">
    <text evidence="1">The sequence shown here is derived from an EMBL/GenBank/DDBJ whole genome shotgun (WGS) entry which is preliminary data.</text>
</comment>